<dbReference type="STRING" id="419597.SAMN04487957_102181"/>
<gene>
    <name evidence="5" type="ORF">SAMN04487957_102181</name>
</gene>
<dbReference type="EMBL" id="FNIV01000002">
    <property type="protein sequence ID" value="SDN85319.1"/>
    <property type="molecule type" value="Genomic_DNA"/>
</dbReference>
<protein>
    <submittedName>
        <fullName evidence="5">1-acyl-sn-glycerol-3-phosphate acyltransferases</fullName>
    </submittedName>
</protein>
<sequence length="245" mass="27394">MPVPSWPLLAWSLTGGALAWLAWRVARAPRPAVRLLVYLLVRLVYRLRVEGLEHIPRRGAALVVCNHVSFMDALVVGGASRRPLRFLMDKPIYDSPWLNWLFRLVGAIPVESERRDPGSLRRALEEVSRALRAGEVVMLFPEGRLTPDGEVQPFRRGLELILARDPVPVVPASLSGLWGSWTSHCHGPALSGPPRRLRARVALRLGEPLSPGAATRHRLEVRVRYLKAEGDAWSCPAEVHQAQRH</sequence>
<dbReference type="GO" id="GO:0003841">
    <property type="term" value="F:1-acylglycerol-3-phosphate O-acyltransferase activity"/>
    <property type="evidence" value="ECO:0007669"/>
    <property type="project" value="TreeGrafter"/>
</dbReference>
<evidence type="ECO:0000256" key="2">
    <source>
        <dbReference type="ARBA" id="ARBA00022679"/>
    </source>
</evidence>
<evidence type="ECO:0000313" key="5">
    <source>
        <dbReference type="EMBL" id="SDN85319.1"/>
    </source>
</evidence>
<organism evidence="5 6">
    <name type="scientific">Halomonas shengliensis</name>
    <dbReference type="NCBI Taxonomy" id="419597"/>
    <lineage>
        <taxon>Bacteria</taxon>
        <taxon>Pseudomonadati</taxon>
        <taxon>Pseudomonadota</taxon>
        <taxon>Gammaproteobacteria</taxon>
        <taxon>Oceanospirillales</taxon>
        <taxon>Halomonadaceae</taxon>
        <taxon>Halomonas</taxon>
    </lineage>
</organism>
<dbReference type="InterPro" id="IPR002123">
    <property type="entry name" value="Plipid/glycerol_acylTrfase"/>
</dbReference>
<dbReference type="PANTHER" id="PTHR10434">
    <property type="entry name" value="1-ACYL-SN-GLYCEROL-3-PHOSPHATE ACYLTRANSFERASE"/>
    <property type="match status" value="1"/>
</dbReference>
<dbReference type="SMART" id="SM00563">
    <property type="entry name" value="PlsC"/>
    <property type="match status" value="1"/>
</dbReference>
<evidence type="ECO:0000256" key="3">
    <source>
        <dbReference type="ARBA" id="ARBA00023315"/>
    </source>
</evidence>
<proteinExistence type="predicted"/>
<dbReference type="PANTHER" id="PTHR10434:SF15">
    <property type="entry name" value="PHOSPHOLIPID_GLYCEROL ACYLTRANSFERASE DOMAIN-CONTAINING PROTEIN"/>
    <property type="match status" value="1"/>
</dbReference>
<dbReference type="SUPFAM" id="SSF69593">
    <property type="entry name" value="Glycerol-3-phosphate (1)-acyltransferase"/>
    <property type="match status" value="1"/>
</dbReference>
<keyword evidence="6" id="KW-1185">Reference proteome</keyword>
<reference evidence="6" key="1">
    <citation type="submission" date="2016-10" db="EMBL/GenBank/DDBJ databases">
        <authorList>
            <person name="Varghese N."/>
            <person name="Submissions S."/>
        </authorList>
    </citation>
    <scope>NUCLEOTIDE SEQUENCE [LARGE SCALE GENOMIC DNA]</scope>
    <source>
        <strain evidence="6">CGMCC 1.6444</strain>
    </source>
</reference>
<keyword evidence="3 5" id="KW-0012">Acyltransferase</keyword>
<accession>A0A1H0ESR1</accession>
<name>A0A1H0ESR1_9GAMM</name>
<evidence type="ECO:0000313" key="6">
    <source>
        <dbReference type="Proteomes" id="UP000199075"/>
    </source>
</evidence>
<dbReference type="Pfam" id="PF01553">
    <property type="entry name" value="Acyltransferase"/>
    <property type="match status" value="1"/>
</dbReference>
<dbReference type="AlphaFoldDB" id="A0A1H0ESR1"/>
<evidence type="ECO:0000256" key="1">
    <source>
        <dbReference type="ARBA" id="ARBA00005189"/>
    </source>
</evidence>
<dbReference type="Proteomes" id="UP000199075">
    <property type="component" value="Unassembled WGS sequence"/>
</dbReference>
<comment type="pathway">
    <text evidence="1">Lipid metabolism.</text>
</comment>
<dbReference type="CDD" id="cd07989">
    <property type="entry name" value="LPLAT_AGPAT-like"/>
    <property type="match status" value="1"/>
</dbReference>
<keyword evidence="2 5" id="KW-0808">Transferase</keyword>
<feature type="domain" description="Phospholipid/glycerol acyltransferase" evidence="4">
    <location>
        <begin position="61"/>
        <end position="177"/>
    </location>
</feature>
<evidence type="ECO:0000259" key="4">
    <source>
        <dbReference type="SMART" id="SM00563"/>
    </source>
</evidence>
<dbReference type="GO" id="GO:0006654">
    <property type="term" value="P:phosphatidic acid biosynthetic process"/>
    <property type="evidence" value="ECO:0007669"/>
    <property type="project" value="TreeGrafter"/>
</dbReference>